<dbReference type="InterPro" id="IPR003595">
    <property type="entry name" value="Tyr_Pase_cat"/>
</dbReference>
<protein>
    <recommendedName>
        <fullName evidence="2">protein-tyrosine-phosphatase</fullName>
        <ecNumber evidence="2">3.1.3.48</ecNumber>
    </recommendedName>
</protein>
<dbReference type="EMBL" id="VLTL01000025">
    <property type="protein sequence ID" value="KAA0169149.1"/>
    <property type="molecule type" value="Genomic_DNA"/>
</dbReference>
<dbReference type="EMBL" id="VLTN01000024">
    <property type="protein sequence ID" value="KAA0151916.1"/>
    <property type="molecule type" value="Genomic_DNA"/>
</dbReference>
<organism evidence="14 15">
    <name type="scientific">Cafeteria roenbergensis</name>
    <name type="common">Marine flagellate</name>
    <dbReference type="NCBI Taxonomy" id="33653"/>
    <lineage>
        <taxon>Eukaryota</taxon>
        <taxon>Sar</taxon>
        <taxon>Stramenopiles</taxon>
        <taxon>Bigyra</taxon>
        <taxon>Opalozoa</taxon>
        <taxon>Bicosoecida</taxon>
        <taxon>Cafeteriaceae</taxon>
        <taxon>Cafeteria</taxon>
    </lineage>
</organism>
<dbReference type="EMBL" id="VLTO01000015">
    <property type="protein sequence ID" value="KAA0175202.1"/>
    <property type="molecule type" value="Genomic_DNA"/>
</dbReference>
<dbReference type="FunFam" id="3.90.190.10:FF:000086">
    <property type="entry name" value="Protein tyrosine phosphatase-like protein"/>
    <property type="match status" value="1"/>
</dbReference>
<keyword evidence="7" id="KW-0449">Lipoprotein</keyword>
<gene>
    <name evidence="14" type="ORF">FNF27_03210</name>
    <name evidence="13" type="ORF">FNF28_02275</name>
    <name evidence="11" type="ORF">FNF29_04322</name>
    <name evidence="12" type="ORF">FNF31_02243</name>
</gene>
<evidence type="ECO:0000256" key="8">
    <source>
        <dbReference type="ARBA" id="ARBA00023289"/>
    </source>
</evidence>
<keyword evidence="3" id="KW-0488">Methylation</keyword>
<dbReference type="EMBL" id="VLTM01000016">
    <property type="protein sequence ID" value="KAA0164705.1"/>
    <property type="molecule type" value="Genomic_DNA"/>
</dbReference>
<evidence type="ECO:0000256" key="2">
    <source>
        <dbReference type="ARBA" id="ARBA00013064"/>
    </source>
</evidence>
<dbReference type="GO" id="GO:0005737">
    <property type="term" value="C:cytoplasm"/>
    <property type="evidence" value="ECO:0007669"/>
    <property type="project" value="UniProtKB-ARBA"/>
</dbReference>
<evidence type="ECO:0000313" key="15">
    <source>
        <dbReference type="Proteomes" id="UP000322899"/>
    </source>
</evidence>
<comment type="similarity">
    <text evidence="1">Belongs to the protein-tyrosine phosphatase family.</text>
</comment>
<keyword evidence="8" id="KW-0636">Prenylation</keyword>
<evidence type="ECO:0000313" key="18">
    <source>
        <dbReference type="Proteomes" id="UP000325113"/>
    </source>
</evidence>
<evidence type="ECO:0000259" key="10">
    <source>
        <dbReference type="PROSITE" id="PS50056"/>
    </source>
</evidence>
<keyword evidence="6" id="KW-1015">Disulfide bond</keyword>
<evidence type="ECO:0000256" key="6">
    <source>
        <dbReference type="ARBA" id="ARBA00023157"/>
    </source>
</evidence>
<dbReference type="PANTHER" id="PTHR23339">
    <property type="entry name" value="TYROSINE SPECIFIC PROTEIN PHOSPHATASE AND DUAL SPECIFICITY PROTEIN PHOSPHATASE"/>
    <property type="match status" value="1"/>
</dbReference>
<dbReference type="Proteomes" id="UP000323011">
    <property type="component" value="Unassembled WGS sequence"/>
</dbReference>
<dbReference type="Proteomes" id="UP000322899">
    <property type="component" value="Unassembled WGS sequence"/>
</dbReference>
<dbReference type="GO" id="GO:0004725">
    <property type="term" value="F:protein tyrosine phosphatase activity"/>
    <property type="evidence" value="ECO:0007669"/>
    <property type="project" value="UniProtKB-EC"/>
</dbReference>
<dbReference type="SMART" id="SM00404">
    <property type="entry name" value="PTPc_motif"/>
    <property type="match status" value="1"/>
</dbReference>
<dbReference type="Proteomes" id="UP000324907">
    <property type="component" value="Unassembled WGS sequence"/>
</dbReference>
<evidence type="ECO:0000256" key="5">
    <source>
        <dbReference type="ARBA" id="ARBA00022912"/>
    </source>
</evidence>
<dbReference type="Pfam" id="PF22784">
    <property type="entry name" value="PTP-SAK"/>
    <property type="match status" value="1"/>
</dbReference>
<dbReference type="AlphaFoldDB" id="A0A5A8ECF5"/>
<dbReference type="InterPro" id="IPR029021">
    <property type="entry name" value="Prot-tyrosine_phosphatase-like"/>
</dbReference>
<evidence type="ECO:0000313" key="14">
    <source>
        <dbReference type="EMBL" id="KAA0175202.1"/>
    </source>
</evidence>
<dbReference type="InterPro" id="IPR050561">
    <property type="entry name" value="PTP"/>
</dbReference>
<evidence type="ECO:0000313" key="11">
    <source>
        <dbReference type="EMBL" id="KAA0151916.1"/>
    </source>
</evidence>
<proteinExistence type="inferred from homology"/>
<comment type="caution">
    <text evidence="14">The sequence shown here is derived from an EMBL/GenBank/DDBJ whole genome shotgun (WGS) entry which is preliminary data.</text>
</comment>
<dbReference type="CDD" id="cd14500">
    <property type="entry name" value="PTP-IVa"/>
    <property type="match status" value="1"/>
</dbReference>
<evidence type="ECO:0000256" key="3">
    <source>
        <dbReference type="ARBA" id="ARBA00022481"/>
    </source>
</evidence>
<dbReference type="OrthoDB" id="5632at2759"/>
<dbReference type="InterPro" id="IPR057023">
    <property type="entry name" value="PTP-SAK"/>
</dbReference>
<name>A0A5A8ECF5_CAFRO</name>
<evidence type="ECO:0000313" key="12">
    <source>
        <dbReference type="EMBL" id="KAA0164705.1"/>
    </source>
</evidence>
<evidence type="ECO:0000256" key="9">
    <source>
        <dbReference type="ARBA" id="ARBA00051722"/>
    </source>
</evidence>
<evidence type="ECO:0000256" key="1">
    <source>
        <dbReference type="ARBA" id="ARBA00009580"/>
    </source>
</evidence>
<keyword evidence="5" id="KW-0904">Protein phosphatase</keyword>
<evidence type="ECO:0000256" key="7">
    <source>
        <dbReference type="ARBA" id="ARBA00023288"/>
    </source>
</evidence>
<feature type="domain" description="Tyrosine specific protein phosphatases" evidence="10">
    <location>
        <begin position="83"/>
        <end position="151"/>
    </location>
</feature>
<dbReference type="Gene3D" id="3.90.190.10">
    <property type="entry name" value="Protein tyrosine phosphatase superfamily"/>
    <property type="match status" value="1"/>
</dbReference>
<evidence type="ECO:0000256" key="4">
    <source>
        <dbReference type="ARBA" id="ARBA00022801"/>
    </source>
</evidence>
<keyword evidence="4" id="KW-0378">Hydrolase</keyword>
<evidence type="ECO:0000313" key="16">
    <source>
        <dbReference type="Proteomes" id="UP000323011"/>
    </source>
</evidence>
<evidence type="ECO:0000313" key="17">
    <source>
        <dbReference type="Proteomes" id="UP000324907"/>
    </source>
</evidence>
<dbReference type="SUPFAM" id="SSF52799">
    <property type="entry name" value="(Phosphotyrosine protein) phosphatases II"/>
    <property type="match status" value="1"/>
</dbReference>
<comment type="catalytic activity">
    <reaction evidence="9">
        <text>O-phospho-L-tyrosyl-[protein] + H2O = L-tyrosyl-[protein] + phosphate</text>
        <dbReference type="Rhea" id="RHEA:10684"/>
        <dbReference type="Rhea" id="RHEA-COMP:10136"/>
        <dbReference type="Rhea" id="RHEA-COMP:20101"/>
        <dbReference type="ChEBI" id="CHEBI:15377"/>
        <dbReference type="ChEBI" id="CHEBI:43474"/>
        <dbReference type="ChEBI" id="CHEBI:46858"/>
        <dbReference type="ChEBI" id="CHEBI:61978"/>
        <dbReference type="EC" id="3.1.3.48"/>
    </reaction>
</comment>
<dbReference type="EC" id="3.1.3.48" evidence="2"/>
<dbReference type="PROSITE" id="PS50056">
    <property type="entry name" value="TYR_PHOSPHATASE_2"/>
    <property type="match status" value="1"/>
</dbReference>
<keyword evidence="16" id="KW-1185">Reference proteome</keyword>
<evidence type="ECO:0000313" key="13">
    <source>
        <dbReference type="EMBL" id="KAA0169149.1"/>
    </source>
</evidence>
<dbReference type="Proteomes" id="UP000325113">
    <property type="component" value="Unassembled WGS sequence"/>
</dbReference>
<dbReference type="InterPro" id="IPR000387">
    <property type="entry name" value="Tyr_Pase_dom"/>
</dbReference>
<accession>A0A5A8ECF5</accession>
<reference evidence="15 16" key="1">
    <citation type="submission" date="2019-07" db="EMBL/GenBank/DDBJ databases">
        <title>Genomes of Cafeteria roenbergensis.</title>
        <authorList>
            <person name="Fischer M.G."/>
            <person name="Hackl T."/>
            <person name="Roman M."/>
        </authorList>
    </citation>
    <scope>NUCLEOTIDE SEQUENCE [LARGE SCALE GENOMIC DNA]</scope>
    <source>
        <strain evidence="11 16">BVI</strain>
        <strain evidence="12 18">Cflag</strain>
        <strain evidence="14 15">E4-10P</strain>
        <strain evidence="13 17">RCC970-E3</strain>
    </source>
</reference>
<sequence>MAAATVANPVSLVVHKHMRFLITDSPTDRNVEAYVREYKAHHVSHLVRTCDPTYALTRVKAEGIVVHELAYPDGDPPPERVIDAWLEVCNTAFKGGNKDGKAVTVHCVAGLGRAPVLVAIALIETGMDPGDAVALIRERRASAFNRRQMSFLLDEYKRRGRRGPCAVM</sequence>
<dbReference type="OMA" id="IQVHGWT"/>